<evidence type="ECO:0000313" key="1">
    <source>
        <dbReference type="EMBL" id="RIW37243.1"/>
    </source>
</evidence>
<keyword evidence="2" id="KW-1185">Reference proteome</keyword>
<reference evidence="1 2" key="1">
    <citation type="submission" date="2018-09" db="EMBL/GenBank/DDBJ databases">
        <title>Bacillus saliacetes sp. nov., isolated from Thai shrimp paste (Ka-pi).</title>
        <authorList>
            <person name="Daroonpunt R."/>
            <person name="Tanasupawat S."/>
            <person name="Yiamsombut S."/>
        </authorList>
    </citation>
    <scope>NUCLEOTIDE SEQUENCE [LARGE SCALE GENOMIC DNA]</scope>
    <source>
        <strain evidence="1 2">SKP7-4</strain>
    </source>
</reference>
<gene>
    <name evidence="1" type="ORF">D3H55_04160</name>
</gene>
<dbReference type="Proteomes" id="UP000265801">
    <property type="component" value="Unassembled WGS sequence"/>
</dbReference>
<comment type="caution">
    <text evidence="1">The sequence shown here is derived from an EMBL/GenBank/DDBJ whole genome shotgun (WGS) entry which is preliminary data.</text>
</comment>
<sequence length="138" mass="15442">MWKDFLSSIGIGNIKVDTIVENTTLTPACDLKGEVIIEGGLSDQDVNKIVLTVFIRTEDYREDSDFTYHEKELHGYALNQIGVVKAGEVKRIPFNFSLSKDHPLSDDKTETFLRTLVDIPQAVNPTDEDSIKVVKSLS</sequence>
<dbReference type="Pfam" id="PF07070">
    <property type="entry name" value="Spo0M"/>
    <property type="match status" value="1"/>
</dbReference>
<dbReference type="InterPro" id="IPR009776">
    <property type="entry name" value="Spore_0_M"/>
</dbReference>
<proteinExistence type="predicted"/>
<dbReference type="PANTHER" id="PTHR40053:SF1">
    <property type="entry name" value="SPORULATION-CONTROL PROTEIN SPO0M"/>
    <property type="match status" value="1"/>
</dbReference>
<evidence type="ECO:0000313" key="2">
    <source>
        <dbReference type="Proteomes" id="UP000265801"/>
    </source>
</evidence>
<accession>A0A3A1R7D7</accession>
<organism evidence="1 2">
    <name type="scientific">Bacillus salacetis</name>
    <dbReference type="NCBI Taxonomy" id="2315464"/>
    <lineage>
        <taxon>Bacteria</taxon>
        <taxon>Bacillati</taxon>
        <taxon>Bacillota</taxon>
        <taxon>Bacilli</taxon>
        <taxon>Bacillales</taxon>
        <taxon>Bacillaceae</taxon>
        <taxon>Bacillus</taxon>
    </lineage>
</organism>
<protein>
    <submittedName>
        <fullName evidence="1">Stage 0 sporulation protein M</fullName>
    </submittedName>
</protein>
<dbReference type="AlphaFoldDB" id="A0A3A1R7D7"/>
<dbReference type="EMBL" id="QXIR01000004">
    <property type="protein sequence ID" value="RIW37243.1"/>
    <property type="molecule type" value="Genomic_DNA"/>
</dbReference>
<dbReference type="PANTHER" id="PTHR40053">
    <property type="entry name" value="SPORULATION-CONTROL PROTEIN SPO0M"/>
    <property type="match status" value="1"/>
</dbReference>
<dbReference type="OrthoDB" id="2402463at2"/>
<name>A0A3A1R7D7_9BACI</name>
<dbReference type="RefSeq" id="WP_119545661.1">
    <property type="nucleotide sequence ID" value="NZ_QXIR01000004.1"/>
</dbReference>